<dbReference type="HOGENOM" id="CLU_097806_8_1_7"/>
<dbReference type="eggNOG" id="COG0640">
    <property type="taxonomic scope" value="Bacteria"/>
</dbReference>
<dbReference type="STRING" id="563192.HMPREF0179_00291"/>
<dbReference type="OrthoDB" id="9810923at2"/>
<dbReference type="GO" id="GO:0003700">
    <property type="term" value="F:DNA-binding transcription factor activity"/>
    <property type="evidence" value="ECO:0007669"/>
    <property type="project" value="InterPro"/>
</dbReference>
<dbReference type="InterPro" id="IPR036390">
    <property type="entry name" value="WH_DNA-bd_sf"/>
</dbReference>
<dbReference type="InterPro" id="IPR001845">
    <property type="entry name" value="HTH_ArsR_DNA-bd_dom"/>
</dbReference>
<organism evidence="2 3">
    <name type="scientific">Bilophila wadsworthia (strain 3_1_6)</name>
    <dbReference type="NCBI Taxonomy" id="563192"/>
    <lineage>
        <taxon>Bacteria</taxon>
        <taxon>Pseudomonadati</taxon>
        <taxon>Thermodesulfobacteriota</taxon>
        <taxon>Desulfovibrionia</taxon>
        <taxon>Desulfovibrionales</taxon>
        <taxon>Desulfovibrionaceae</taxon>
        <taxon>Bilophila</taxon>
    </lineage>
</organism>
<dbReference type="SUPFAM" id="SSF46785">
    <property type="entry name" value="Winged helix' DNA-binding domain"/>
    <property type="match status" value="1"/>
</dbReference>
<name>E5Y281_BILW3</name>
<reference evidence="2 3" key="1">
    <citation type="submission" date="2010-10" db="EMBL/GenBank/DDBJ databases">
        <authorList>
            <consortium name="The Broad Institute Genome Sequencing Platform"/>
            <person name="Ward D."/>
            <person name="Earl A."/>
            <person name="Feldgarden M."/>
            <person name="Young S.K."/>
            <person name="Gargeya S."/>
            <person name="Zeng Q."/>
            <person name="Alvarado L."/>
            <person name="Berlin A."/>
            <person name="Bochicchio J."/>
            <person name="Chapman S.B."/>
            <person name="Chen Z."/>
            <person name="Freedman E."/>
            <person name="Gellesch M."/>
            <person name="Goldberg J."/>
            <person name="Griggs A."/>
            <person name="Gujja S."/>
            <person name="Heilman E."/>
            <person name="Heiman D."/>
            <person name="Howarth C."/>
            <person name="Mehta T."/>
            <person name="Neiman D."/>
            <person name="Pearson M."/>
            <person name="Roberts A."/>
            <person name="Saif S."/>
            <person name="Shea T."/>
            <person name="Shenoy N."/>
            <person name="Sisk P."/>
            <person name="Stolte C."/>
            <person name="Sykes S."/>
            <person name="White J."/>
            <person name="Yandava C."/>
            <person name="Allen-Vercoe E."/>
            <person name="Sibley C."/>
            <person name="Ambrose C.E."/>
            <person name="Strauss J."/>
            <person name="Daigneault M."/>
            <person name="Haas B."/>
            <person name="Nusbaum C."/>
            <person name="Birren B."/>
        </authorList>
    </citation>
    <scope>NUCLEOTIDE SEQUENCE [LARGE SCALE GENOMIC DNA]</scope>
    <source>
        <strain evidence="2 3">3_1_6</strain>
    </source>
</reference>
<dbReference type="PRINTS" id="PR00778">
    <property type="entry name" value="HTHARSR"/>
</dbReference>
<dbReference type="CDD" id="cd00090">
    <property type="entry name" value="HTH_ARSR"/>
    <property type="match status" value="1"/>
</dbReference>
<feature type="domain" description="HTH arsR-type" evidence="1">
    <location>
        <begin position="9"/>
        <end position="103"/>
    </location>
</feature>
<keyword evidence="3" id="KW-1185">Reference proteome</keyword>
<dbReference type="PROSITE" id="PS50987">
    <property type="entry name" value="HTH_ARSR_2"/>
    <property type="match status" value="1"/>
</dbReference>
<protein>
    <recommendedName>
        <fullName evidence="1">HTH arsR-type domain-containing protein</fullName>
    </recommendedName>
</protein>
<dbReference type="Proteomes" id="UP000006034">
    <property type="component" value="Unassembled WGS sequence"/>
</dbReference>
<evidence type="ECO:0000259" key="1">
    <source>
        <dbReference type="PROSITE" id="PS50987"/>
    </source>
</evidence>
<dbReference type="Pfam" id="PF12840">
    <property type="entry name" value="HTH_20"/>
    <property type="match status" value="1"/>
</dbReference>
<reference evidence="2 3" key="2">
    <citation type="submission" date="2013-04" db="EMBL/GenBank/DDBJ databases">
        <title>The Genome Sequence of Bilophila wadsworthia 3_1_6.</title>
        <authorList>
            <consortium name="The Broad Institute Genomics Platform"/>
            <person name="Earl A."/>
            <person name="Ward D."/>
            <person name="Feldgarden M."/>
            <person name="Gevers D."/>
            <person name="Sibley C."/>
            <person name="Strauss J."/>
            <person name="Allen-Vercoe E."/>
            <person name="Walker B."/>
            <person name="Young S."/>
            <person name="Zeng Q."/>
            <person name="Gargeya S."/>
            <person name="Fitzgerald M."/>
            <person name="Haas B."/>
            <person name="Abouelleil A."/>
            <person name="Allen A.W."/>
            <person name="Alvarado L."/>
            <person name="Arachchi H.M."/>
            <person name="Berlin A.M."/>
            <person name="Chapman S.B."/>
            <person name="Gainer-Dewar J."/>
            <person name="Goldberg J."/>
            <person name="Griggs A."/>
            <person name="Gujja S."/>
            <person name="Hansen M."/>
            <person name="Howarth C."/>
            <person name="Imamovic A."/>
            <person name="Ireland A."/>
            <person name="Larimer J."/>
            <person name="McCowan C."/>
            <person name="Murphy C."/>
            <person name="Pearson M."/>
            <person name="Poon T.W."/>
            <person name="Priest M."/>
            <person name="Roberts A."/>
            <person name="Saif S."/>
            <person name="Shea T."/>
            <person name="Sisk P."/>
            <person name="Sykes S."/>
            <person name="Wortman J."/>
            <person name="Nusbaum C."/>
            <person name="Birren B."/>
        </authorList>
    </citation>
    <scope>NUCLEOTIDE SEQUENCE [LARGE SCALE GENOMIC DNA]</scope>
    <source>
        <strain evidence="2 3">3_1_6</strain>
    </source>
</reference>
<dbReference type="Gene3D" id="1.10.10.10">
    <property type="entry name" value="Winged helix-like DNA-binding domain superfamily/Winged helix DNA-binding domain"/>
    <property type="match status" value="1"/>
</dbReference>
<dbReference type="AlphaFoldDB" id="E5Y281"/>
<evidence type="ECO:0000313" key="2">
    <source>
        <dbReference type="EMBL" id="EFV45884.1"/>
    </source>
</evidence>
<evidence type="ECO:0000313" key="3">
    <source>
        <dbReference type="Proteomes" id="UP000006034"/>
    </source>
</evidence>
<sequence length="110" mass="11972">MNTHYLNGLPQEWTAIAEVFSALGDGTRQTILLLFEPGESIELKTFVDILPLSRSAVVHHLKVLEQAGLLIPHKHGRALSYTLNLACAVHALGQVKTYADELLAATEAAQ</sequence>
<dbReference type="SMART" id="SM00418">
    <property type="entry name" value="HTH_ARSR"/>
    <property type="match status" value="1"/>
</dbReference>
<comment type="caution">
    <text evidence="2">The sequence shown here is derived from an EMBL/GenBank/DDBJ whole genome shotgun (WGS) entry which is preliminary data.</text>
</comment>
<dbReference type="InterPro" id="IPR036388">
    <property type="entry name" value="WH-like_DNA-bd_sf"/>
</dbReference>
<dbReference type="InterPro" id="IPR011991">
    <property type="entry name" value="ArsR-like_HTH"/>
</dbReference>
<dbReference type="RefSeq" id="WP_005024422.1">
    <property type="nucleotide sequence ID" value="NZ_KE150239.1"/>
</dbReference>
<gene>
    <name evidence="2" type="ORF">HMPREF0179_00291</name>
</gene>
<dbReference type="EMBL" id="ADCP02000002">
    <property type="protein sequence ID" value="EFV45884.1"/>
    <property type="molecule type" value="Genomic_DNA"/>
</dbReference>
<dbReference type="GeneID" id="78086925"/>
<proteinExistence type="predicted"/>
<accession>E5Y281</accession>